<gene>
    <name evidence="2" type="ORF">FYJ71_01500</name>
</gene>
<evidence type="ECO:0008006" key="4">
    <source>
        <dbReference type="Google" id="ProtNLM"/>
    </source>
</evidence>
<dbReference type="InterPro" id="IPR002528">
    <property type="entry name" value="MATE_fam"/>
</dbReference>
<reference evidence="2 3" key="1">
    <citation type="submission" date="2019-08" db="EMBL/GenBank/DDBJ databases">
        <title>In-depth cultivation of the pig gut microbiome towards novel bacterial diversity and tailored functional studies.</title>
        <authorList>
            <person name="Wylensek D."/>
            <person name="Hitch T.C.A."/>
            <person name="Clavel T."/>
        </authorList>
    </citation>
    <scope>NUCLEOTIDE SEQUENCE [LARGE SCALE GENOMIC DNA]</scope>
    <source>
        <strain evidence="2 3">WCA-SAB-591-4A-A</strain>
    </source>
</reference>
<dbReference type="GO" id="GO:0042910">
    <property type="term" value="F:xenobiotic transmembrane transporter activity"/>
    <property type="evidence" value="ECO:0007669"/>
    <property type="project" value="InterPro"/>
</dbReference>
<feature type="transmembrane region" description="Helical" evidence="1">
    <location>
        <begin position="35"/>
        <end position="64"/>
    </location>
</feature>
<keyword evidence="1" id="KW-0472">Membrane</keyword>
<protein>
    <recommendedName>
        <fullName evidence="4">MatE protein</fullName>
    </recommendedName>
</protein>
<dbReference type="RefSeq" id="WP_154537047.1">
    <property type="nucleotide sequence ID" value="NZ_VUNE01000001.1"/>
</dbReference>
<feature type="transmembrane region" description="Helical" evidence="1">
    <location>
        <begin position="89"/>
        <end position="107"/>
    </location>
</feature>
<dbReference type="GO" id="GO:0015297">
    <property type="term" value="F:antiporter activity"/>
    <property type="evidence" value="ECO:0007669"/>
    <property type="project" value="InterPro"/>
</dbReference>
<evidence type="ECO:0000313" key="3">
    <source>
        <dbReference type="Proteomes" id="UP000440713"/>
    </source>
</evidence>
<keyword evidence="1" id="KW-0812">Transmembrane</keyword>
<evidence type="ECO:0000313" key="2">
    <source>
        <dbReference type="EMBL" id="MST61649.1"/>
    </source>
</evidence>
<dbReference type="Proteomes" id="UP000440713">
    <property type="component" value="Unassembled WGS sequence"/>
</dbReference>
<name>A0A6N7XEL5_9FIRM</name>
<evidence type="ECO:0000256" key="1">
    <source>
        <dbReference type="SAM" id="Phobius"/>
    </source>
</evidence>
<dbReference type="EMBL" id="VUNE01000001">
    <property type="protein sequence ID" value="MST61649.1"/>
    <property type="molecule type" value="Genomic_DNA"/>
</dbReference>
<comment type="caution">
    <text evidence="2">The sequence shown here is derived from an EMBL/GenBank/DDBJ whole genome shotgun (WGS) entry which is preliminary data.</text>
</comment>
<dbReference type="AlphaFoldDB" id="A0A6N7XEL5"/>
<proteinExistence type="predicted"/>
<dbReference type="GO" id="GO:0016020">
    <property type="term" value="C:membrane"/>
    <property type="evidence" value="ECO:0007669"/>
    <property type="project" value="InterPro"/>
</dbReference>
<accession>A0A6N7XEL5</accession>
<keyword evidence="3" id="KW-1185">Reference proteome</keyword>
<sequence>MASLITQLAIVVIITVANNLVLKYGYNTYSSTGEVFGVVTPLAIIGICMKVFGIVISIVIGVSLGGQPIIGYNMGAGNVDRVKETCRKILFTNCLISLMAFIILELFPDMIIDTFAVYGIKHEISVIGIIKRCNFLCSSNNYISKNFKKCGCDAMELSYCRYTIMYRGFYIIIYGI</sequence>
<dbReference type="Pfam" id="PF01554">
    <property type="entry name" value="MatE"/>
    <property type="match status" value="1"/>
</dbReference>
<organism evidence="2 3">
    <name type="scientific">Peptostreptococcus porci</name>
    <dbReference type="NCBI Taxonomy" id="2652282"/>
    <lineage>
        <taxon>Bacteria</taxon>
        <taxon>Bacillati</taxon>
        <taxon>Bacillota</taxon>
        <taxon>Clostridia</taxon>
        <taxon>Peptostreptococcales</taxon>
        <taxon>Peptostreptococcaceae</taxon>
        <taxon>Peptostreptococcus</taxon>
    </lineage>
</organism>
<keyword evidence="1" id="KW-1133">Transmembrane helix</keyword>